<comment type="subcellular location">
    <subcellularLocation>
        <location evidence="1">Nucleus</location>
    </subcellularLocation>
</comment>
<comment type="caution">
    <text evidence="3">The sequence shown here is derived from an EMBL/GenBank/DDBJ whole genome shotgun (WGS) entry which is preliminary data.</text>
</comment>
<proteinExistence type="predicted"/>
<sequence>MPPIKGKMLNYSTEQMEKALNDVGMGMPVATAAKIHKVPRITLLYKYKGKSPKSIRMGSELILNEEEGLLSKWILSVAKAGFPITKVELLDSVQHLIKELYRPNPFVDGCPGRK</sequence>
<name>A0ABQ8S5B6_PERAM</name>
<dbReference type="Proteomes" id="UP001148838">
    <property type="component" value="Unassembled WGS sequence"/>
</dbReference>
<organism evidence="3 4">
    <name type="scientific">Periplaneta americana</name>
    <name type="common">American cockroach</name>
    <name type="synonym">Blatta americana</name>
    <dbReference type="NCBI Taxonomy" id="6978"/>
    <lineage>
        <taxon>Eukaryota</taxon>
        <taxon>Metazoa</taxon>
        <taxon>Ecdysozoa</taxon>
        <taxon>Arthropoda</taxon>
        <taxon>Hexapoda</taxon>
        <taxon>Insecta</taxon>
        <taxon>Pterygota</taxon>
        <taxon>Neoptera</taxon>
        <taxon>Polyneoptera</taxon>
        <taxon>Dictyoptera</taxon>
        <taxon>Blattodea</taxon>
        <taxon>Blattoidea</taxon>
        <taxon>Blattidae</taxon>
        <taxon>Blattinae</taxon>
        <taxon>Periplaneta</taxon>
    </lineage>
</organism>
<evidence type="ECO:0000313" key="3">
    <source>
        <dbReference type="EMBL" id="KAJ4429219.1"/>
    </source>
</evidence>
<evidence type="ECO:0000259" key="2">
    <source>
        <dbReference type="Pfam" id="PF05225"/>
    </source>
</evidence>
<dbReference type="EMBL" id="JAJSOF020000036">
    <property type="protein sequence ID" value="KAJ4429219.1"/>
    <property type="molecule type" value="Genomic_DNA"/>
</dbReference>
<dbReference type="SUPFAM" id="SSF46689">
    <property type="entry name" value="Homeodomain-like"/>
    <property type="match status" value="1"/>
</dbReference>
<dbReference type="InterPro" id="IPR009057">
    <property type="entry name" value="Homeodomain-like_sf"/>
</dbReference>
<dbReference type="Pfam" id="PF05225">
    <property type="entry name" value="HTH_psq"/>
    <property type="match status" value="1"/>
</dbReference>
<gene>
    <name evidence="3" type="ORF">ANN_26222</name>
</gene>
<keyword evidence="4" id="KW-1185">Reference proteome</keyword>
<protein>
    <recommendedName>
        <fullName evidence="2">HTH psq-type domain-containing protein</fullName>
    </recommendedName>
</protein>
<evidence type="ECO:0000313" key="4">
    <source>
        <dbReference type="Proteomes" id="UP001148838"/>
    </source>
</evidence>
<accession>A0ABQ8S5B6</accession>
<reference evidence="3 4" key="1">
    <citation type="journal article" date="2022" name="Allergy">
        <title>Genome assembly and annotation of Periplaneta americana reveal a comprehensive cockroach allergen profile.</title>
        <authorList>
            <person name="Wang L."/>
            <person name="Xiong Q."/>
            <person name="Saelim N."/>
            <person name="Wang L."/>
            <person name="Nong W."/>
            <person name="Wan A.T."/>
            <person name="Shi M."/>
            <person name="Liu X."/>
            <person name="Cao Q."/>
            <person name="Hui J.H.L."/>
            <person name="Sookrung N."/>
            <person name="Leung T.F."/>
            <person name="Tungtrongchitr A."/>
            <person name="Tsui S.K.W."/>
        </authorList>
    </citation>
    <scope>NUCLEOTIDE SEQUENCE [LARGE SCALE GENOMIC DNA]</scope>
    <source>
        <strain evidence="3">PWHHKU_190912</strain>
    </source>
</reference>
<feature type="domain" description="HTH psq-type" evidence="2">
    <location>
        <begin position="14"/>
        <end position="50"/>
    </location>
</feature>
<evidence type="ECO:0000256" key="1">
    <source>
        <dbReference type="ARBA" id="ARBA00004123"/>
    </source>
</evidence>
<dbReference type="InterPro" id="IPR007889">
    <property type="entry name" value="HTH_Psq"/>
</dbReference>
<dbReference type="Gene3D" id="1.10.10.60">
    <property type="entry name" value="Homeodomain-like"/>
    <property type="match status" value="1"/>
</dbReference>